<evidence type="ECO:0000259" key="2">
    <source>
        <dbReference type="PROSITE" id="PS51154"/>
    </source>
</evidence>
<keyword evidence="1" id="KW-0732">Signal</keyword>
<dbReference type="InterPro" id="IPR002589">
    <property type="entry name" value="Macro_dom"/>
</dbReference>
<feature type="signal peptide" evidence="1">
    <location>
        <begin position="1"/>
        <end position="19"/>
    </location>
</feature>
<keyword evidence="4" id="KW-1185">Reference proteome</keyword>
<accession>A0A673A5W9</accession>
<proteinExistence type="predicted"/>
<dbReference type="PANTHER" id="PTHR11106">
    <property type="entry name" value="GANGLIOSIDE INDUCED DIFFERENTIATION ASSOCIATED PROTEIN 2-RELATED"/>
    <property type="match status" value="1"/>
</dbReference>
<evidence type="ECO:0000313" key="3">
    <source>
        <dbReference type="Ensembl" id="ENSSORP00005024634.1"/>
    </source>
</evidence>
<dbReference type="Gene3D" id="3.40.220.10">
    <property type="entry name" value="Leucine Aminopeptidase, subunit E, domain 1"/>
    <property type="match status" value="1"/>
</dbReference>
<reference evidence="3" key="1">
    <citation type="submission" date="2019-06" db="EMBL/GenBank/DDBJ databases">
        <authorList>
            <consortium name="Wellcome Sanger Institute Data Sharing"/>
        </authorList>
    </citation>
    <scope>NUCLEOTIDE SEQUENCE [LARGE SCALE GENOMIC DNA]</scope>
</reference>
<dbReference type="SUPFAM" id="SSF52949">
    <property type="entry name" value="Macro domain-like"/>
    <property type="match status" value="1"/>
</dbReference>
<dbReference type="PANTHER" id="PTHR11106:SF111">
    <property type="entry name" value="MACRO DOMAIN-CONTAINING PROTEIN"/>
    <property type="match status" value="1"/>
</dbReference>
<dbReference type="Ensembl" id="ENSSORT00005025357.1">
    <property type="protein sequence ID" value="ENSSORP00005024634.1"/>
    <property type="gene ID" value="ENSSORG00005011856.1"/>
</dbReference>
<evidence type="ECO:0000313" key="4">
    <source>
        <dbReference type="Proteomes" id="UP000472271"/>
    </source>
</evidence>
<evidence type="ECO:0000256" key="1">
    <source>
        <dbReference type="SAM" id="SignalP"/>
    </source>
</evidence>
<organism evidence="3 4">
    <name type="scientific">Sphaeramia orbicularis</name>
    <name type="common">orbiculate cardinalfish</name>
    <dbReference type="NCBI Taxonomy" id="375764"/>
    <lineage>
        <taxon>Eukaryota</taxon>
        <taxon>Metazoa</taxon>
        <taxon>Chordata</taxon>
        <taxon>Craniata</taxon>
        <taxon>Vertebrata</taxon>
        <taxon>Euteleostomi</taxon>
        <taxon>Actinopterygii</taxon>
        <taxon>Neopterygii</taxon>
        <taxon>Teleostei</taxon>
        <taxon>Neoteleostei</taxon>
        <taxon>Acanthomorphata</taxon>
        <taxon>Gobiaria</taxon>
        <taxon>Kurtiformes</taxon>
        <taxon>Apogonoidei</taxon>
        <taxon>Apogonidae</taxon>
        <taxon>Apogoninae</taxon>
        <taxon>Sphaeramia</taxon>
    </lineage>
</organism>
<dbReference type="InterPro" id="IPR043472">
    <property type="entry name" value="Macro_dom-like"/>
</dbReference>
<dbReference type="InParanoid" id="A0A673A5W9"/>
<dbReference type="AlphaFoldDB" id="A0A673A5W9"/>
<dbReference type="CDD" id="cd02907">
    <property type="entry name" value="Macro_Af1521_BAL-like"/>
    <property type="match status" value="1"/>
</dbReference>
<dbReference type="PROSITE" id="PS51154">
    <property type="entry name" value="MACRO"/>
    <property type="match status" value="1"/>
</dbReference>
<protein>
    <recommendedName>
        <fullName evidence="2">Macro domain-containing protein</fullName>
    </recommendedName>
</protein>
<dbReference type="Pfam" id="PF01661">
    <property type="entry name" value="Macro"/>
    <property type="match status" value="1"/>
</dbReference>
<dbReference type="SMART" id="SM00506">
    <property type="entry name" value="A1pp"/>
    <property type="match status" value="1"/>
</dbReference>
<reference evidence="3" key="2">
    <citation type="submission" date="2025-08" db="UniProtKB">
        <authorList>
            <consortium name="Ensembl"/>
        </authorList>
    </citation>
    <scope>IDENTIFICATION</scope>
</reference>
<sequence>MPGGGCGLRGLWRLLSLGSAPFWWVRVPVGPLSRVGMRGCVAGAWSPGSAAASWCGWLPETAPPKLMFYFYMYIFVLVYPLPPPMLVPQQDKRLSIKVSEALTVCVWKADLTKFHVDAVVNAANKSLNHAGGLAQALVQAGGQVIAKESDQHIRNLPCKYVIHAVGPRFKKKNPSSTVLSKAKDTLKNAIESILQKVDELKIQSVAIPAISSGIFQFPFELFTVEKEEHRSGRGSHTICQPVWFILPHTSQ</sequence>
<name>A0A673A5W9_9TELE</name>
<feature type="domain" description="Macro" evidence="2">
    <location>
        <begin position="91"/>
        <end position="251"/>
    </location>
</feature>
<feature type="chain" id="PRO_5025594296" description="Macro domain-containing protein" evidence="1">
    <location>
        <begin position="20"/>
        <end position="251"/>
    </location>
</feature>
<reference evidence="3" key="3">
    <citation type="submission" date="2025-09" db="UniProtKB">
        <authorList>
            <consortium name="Ensembl"/>
        </authorList>
    </citation>
    <scope>IDENTIFICATION</scope>
</reference>
<dbReference type="Proteomes" id="UP000472271">
    <property type="component" value="Chromosome 16"/>
</dbReference>